<dbReference type="Proteomes" id="UP001328107">
    <property type="component" value="Unassembled WGS sequence"/>
</dbReference>
<accession>A0AAN5D8Q0</accession>
<gene>
    <name evidence="2" type="ORF">PMAYCL1PPCAC_27967</name>
</gene>
<dbReference type="CDD" id="cd09917">
    <property type="entry name" value="F-box_SF"/>
    <property type="match status" value="1"/>
</dbReference>
<proteinExistence type="predicted"/>
<feature type="non-terminal residue" evidence="2">
    <location>
        <position position="1"/>
    </location>
</feature>
<evidence type="ECO:0000259" key="1">
    <source>
        <dbReference type="Pfam" id="PF00646"/>
    </source>
</evidence>
<dbReference type="InterPro" id="IPR001810">
    <property type="entry name" value="F-box_dom"/>
</dbReference>
<feature type="domain" description="F-box" evidence="1">
    <location>
        <begin position="67"/>
        <end position="91"/>
    </location>
</feature>
<evidence type="ECO:0000313" key="3">
    <source>
        <dbReference type="Proteomes" id="UP001328107"/>
    </source>
</evidence>
<keyword evidence="3" id="KW-1185">Reference proteome</keyword>
<dbReference type="EMBL" id="BTRK01000006">
    <property type="protein sequence ID" value="GMR57772.1"/>
    <property type="molecule type" value="Genomic_DNA"/>
</dbReference>
<comment type="caution">
    <text evidence="2">The sequence shown here is derived from an EMBL/GenBank/DDBJ whole genome shotgun (WGS) entry which is preliminary data.</text>
</comment>
<reference evidence="3" key="1">
    <citation type="submission" date="2022-10" db="EMBL/GenBank/DDBJ databases">
        <title>Genome assembly of Pristionchus species.</title>
        <authorList>
            <person name="Yoshida K."/>
            <person name="Sommer R.J."/>
        </authorList>
    </citation>
    <scope>NUCLEOTIDE SEQUENCE [LARGE SCALE GENOMIC DNA]</scope>
    <source>
        <strain evidence="3">RS5460</strain>
    </source>
</reference>
<dbReference type="AlphaFoldDB" id="A0AAN5D8Q0"/>
<dbReference type="InterPro" id="IPR036047">
    <property type="entry name" value="F-box-like_dom_sf"/>
</dbReference>
<protein>
    <recommendedName>
        <fullName evidence="1">F-box domain-containing protein</fullName>
    </recommendedName>
</protein>
<dbReference type="Pfam" id="PF00646">
    <property type="entry name" value="F-box"/>
    <property type="match status" value="1"/>
</dbReference>
<sequence>DSVKDLAKEMKRIEERSRHRSVPSMRVIGDRERNELIYLIEKMRRFEYILDRIPHRPVNVYCEHFPILALPNELIGHVLSFLSIEDRFKARVNKRLNKIELESKYYVENLAVGEV</sequence>
<feature type="non-terminal residue" evidence="2">
    <location>
        <position position="115"/>
    </location>
</feature>
<name>A0AAN5D8Q0_9BILA</name>
<dbReference type="SUPFAM" id="SSF81383">
    <property type="entry name" value="F-box domain"/>
    <property type="match status" value="1"/>
</dbReference>
<evidence type="ECO:0000313" key="2">
    <source>
        <dbReference type="EMBL" id="GMR57772.1"/>
    </source>
</evidence>
<organism evidence="2 3">
    <name type="scientific">Pristionchus mayeri</name>
    <dbReference type="NCBI Taxonomy" id="1317129"/>
    <lineage>
        <taxon>Eukaryota</taxon>
        <taxon>Metazoa</taxon>
        <taxon>Ecdysozoa</taxon>
        <taxon>Nematoda</taxon>
        <taxon>Chromadorea</taxon>
        <taxon>Rhabditida</taxon>
        <taxon>Rhabditina</taxon>
        <taxon>Diplogasteromorpha</taxon>
        <taxon>Diplogasteroidea</taxon>
        <taxon>Neodiplogasteridae</taxon>
        <taxon>Pristionchus</taxon>
    </lineage>
</organism>